<keyword evidence="5" id="KW-0699">rRNA-binding</keyword>
<feature type="compositionally biased region" description="Acidic residues" evidence="6">
    <location>
        <begin position="206"/>
        <end position="220"/>
    </location>
</feature>
<protein>
    <recommendedName>
        <fullName evidence="4 5">Large ribosomal subunit protein uL10</fullName>
    </recommendedName>
</protein>
<comment type="subunit">
    <text evidence="5">Part of the ribosomal stalk of the 50S ribosomal subunit. The N-terminus interacts with L11 and the large rRNA to form the base of the stalk. The C-terminus forms an elongated spine to which L12 dimers bind in a sequential fashion forming a multimeric L10(L12)X complex.</text>
</comment>
<accession>A0ABW9M865</accession>
<dbReference type="InterPro" id="IPR022973">
    <property type="entry name" value="Ribosomal_uL10_bac"/>
</dbReference>
<feature type="region of interest" description="Disordered" evidence="6">
    <location>
        <begin position="179"/>
        <end position="220"/>
    </location>
</feature>
<dbReference type="Gene3D" id="6.10.250.290">
    <property type="match status" value="1"/>
</dbReference>
<evidence type="ECO:0000256" key="4">
    <source>
        <dbReference type="ARBA" id="ARBA00035202"/>
    </source>
</evidence>
<dbReference type="NCBIfam" id="NF000955">
    <property type="entry name" value="PRK00099.1-1"/>
    <property type="match status" value="1"/>
</dbReference>
<organism evidence="7 8">
    <name type="scientific">Anaerococcus martiniensis</name>
    <dbReference type="NCBI Taxonomy" id="3115615"/>
    <lineage>
        <taxon>Bacteria</taxon>
        <taxon>Bacillati</taxon>
        <taxon>Bacillota</taxon>
        <taxon>Tissierellia</taxon>
        <taxon>Tissierellales</taxon>
        <taxon>Peptoniphilaceae</taxon>
        <taxon>Anaerococcus</taxon>
    </lineage>
</organism>
<comment type="caution">
    <text evidence="7">The sequence shown here is derived from an EMBL/GenBank/DDBJ whole genome shotgun (WGS) entry which is preliminary data.</text>
</comment>
<dbReference type="InterPro" id="IPR001790">
    <property type="entry name" value="Ribosomal_uL10"/>
</dbReference>
<dbReference type="EMBL" id="JBGMEI010000002">
    <property type="protein sequence ID" value="MFO3664921.1"/>
    <property type="molecule type" value="Genomic_DNA"/>
</dbReference>
<comment type="function">
    <text evidence="5">Forms part of the ribosomal stalk, playing a central role in the interaction of the ribosome with GTP-bound translation factors.</text>
</comment>
<keyword evidence="5" id="KW-0694">RNA-binding</keyword>
<dbReference type="GO" id="GO:0005840">
    <property type="term" value="C:ribosome"/>
    <property type="evidence" value="ECO:0007669"/>
    <property type="project" value="UniProtKB-KW"/>
</dbReference>
<dbReference type="Gene3D" id="3.30.70.1730">
    <property type="match status" value="1"/>
</dbReference>
<name>A0ABW9M865_9FIRM</name>
<reference evidence="7 8" key="1">
    <citation type="journal article" date="2025" name="Anaerobe">
        <title>Description of Anaerococcus kampingiae sp. nov., Anaerococcus groningensis sp. nov., Anaerococcus martiniensis sp. nov., and Anaerococcus cruorum sp. nov., isolated from human clinical specimens.</title>
        <authorList>
            <person name="Boiten K.E."/>
            <person name="Meijer J."/>
            <person name="van Wezel E.M."/>
            <person name="Veloo A.C.M."/>
        </authorList>
    </citation>
    <scope>NUCLEOTIDE SEQUENCE [LARGE SCALE GENOMIC DNA]</scope>
    <source>
        <strain evidence="7 8">ENR0831</strain>
    </source>
</reference>
<dbReference type="SUPFAM" id="SSF160369">
    <property type="entry name" value="Ribosomal protein L10-like"/>
    <property type="match status" value="1"/>
</dbReference>
<keyword evidence="3 5" id="KW-0687">Ribonucleoprotein</keyword>
<gene>
    <name evidence="5 7" type="primary">rplJ</name>
    <name evidence="7" type="ORF">ACCQ41_01445</name>
</gene>
<sequence>MSEKAIAAKQEVVNEIKEKIENSKSVTLVGFDRMDVQEITDLRTKFREGNSEYKVYKNTMMRFAFEELGYGDLTSELKGANALIFSNEDSVTGPKVAVDYRKEGDEEKEKLLIKAGLVEGAIQTGEQMIAIASLPSKDVLYSMLANVLLSPISTLAGDLNNTVAKIALALDAVRVKREENGEVAEEVVEEPSTELEETTDATAEPAEAESTEENAESDAE</sequence>
<keyword evidence="2 5" id="KW-0689">Ribosomal protein</keyword>
<dbReference type="CDD" id="cd05797">
    <property type="entry name" value="Ribosomal_L10"/>
    <property type="match status" value="1"/>
</dbReference>
<dbReference type="Proteomes" id="UP001637996">
    <property type="component" value="Unassembled WGS sequence"/>
</dbReference>
<feature type="compositionally biased region" description="Acidic residues" evidence="6">
    <location>
        <begin position="181"/>
        <end position="199"/>
    </location>
</feature>
<evidence type="ECO:0000256" key="2">
    <source>
        <dbReference type="ARBA" id="ARBA00022980"/>
    </source>
</evidence>
<evidence type="ECO:0000256" key="6">
    <source>
        <dbReference type="SAM" id="MobiDB-lite"/>
    </source>
</evidence>
<dbReference type="InterPro" id="IPR043141">
    <property type="entry name" value="Ribosomal_uL10-like_sf"/>
</dbReference>
<evidence type="ECO:0000313" key="7">
    <source>
        <dbReference type="EMBL" id="MFO3664921.1"/>
    </source>
</evidence>
<dbReference type="PANTHER" id="PTHR11560">
    <property type="entry name" value="39S RIBOSOMAL PROTEIN L10, MITOCHONDRIAL"/>
    <property type="match status" value="1"/>
</dbReference>
<dbReference type="HAMAP" id="MF_00362">
    <property type="entry name" value="Ribosomal_uL10"/>
    <property type="match status" value="1"/>
</dbReference>
<evidence type="ECO:0000256" key="3">
    <source>
        <dbReference type="ARBA" id="ARBA00023274"/>
    </source>
</evidence>
<comment type="similarity">
    <text evidence="1 5">Belongs to the universal ribosomal protein uL10 family.</text>
</comment>
<evidence type="ECO:0000256" key="1">
    <source>
        <dbReference type="ARBA" id="ARBA00008889"/>
    </source>
</evidence>
<dbReference type="RefSeq" id="WP_410030676.1">
    <property type="nucleotide sequence ID" value="NZ_JBGMEI010000002.1"/>
</dbReference>
<evidence type="ECO:0000313" key="8">
    <source>
        <dbReference type="Proteomes" id="UP001637996"/>
    </source>
</evidence>
<dbReference type="InterPro" id="IPR047865">
    <property type="entry name" value="Ribosomal_uL10_bac_type"/>
</dbReference>
<evidence type="ECO:0000256" key="5">
    <source>
        <dbReference type="HAMAP-Rule" id="MF_00362"/>
    </source>
</evidence>
<dbReference type="Pfam" id="PF00466">
    <property type="entry name" value="Ribosomal_L10"/>
    <property type="match status" value="1"/>
</dbReference>
<keyword evidence="8" id="KW-1185">Reference proteome</keyword>
<proteinExistence type="inferred from homology"/>